<dbReference type="AlphaFoldDB" id="A0AAV5CIM0"/>
<feature type="compositionally biased region" description="Basic residues" evidence="1">
    <location>
        <begin position="116"/>
        <end position="133"/>
    </location>
</feature>
<name>A0AAV5CIM0_ELECO</name>
<dbReference type="EMBL" id="BQKI01000007">
    <property type="protein sequence ID" value="GJM98025.1"/>
    <property type="molecule type" value="Genomic_DNA"/>
</dbReference>
<accession>A0AAV5CIM0</accession>
<dbReference type="InterPro" id="IPR036390">
    <property type="entry name" value="WH_DNA-bd_sf"/>
</dbReference>
<evidence type="ECO:0000256" key="1">
    <source>
        <dbReference type="SAM" id="MobiDB-lite"/>
    </source>
</evidence>
<dbReference type="Proteomes" id="UP001054889">
    <property type="component" value="Unassembled WGS sequence"/>
</dbReference>
<evidence type="ECO:0000313" key="2">
    <source>
        <dbReference type="EMBL" id="GJM98025.1"/>
    </source>
</evidence>
<gene>
    <name evidence="2" type="primary">ga14999</name>
    <name evidence="2" type="ORF">PR202_ga14999</name>
</gene>
<reference evidence="2" key="1">
    <citation type="journal article" date="2018" name="DNA Res.">
        <title>Multiple hybrid de novo genome assembly of finger millet, an orphan allotetraploid crop.</title>
        <authorList>
            <person name="Hatakeyama M."/>
            <person name="Aluri S."/>
            <person name="Balachadran M.T."/>
            <person name="Sivarajan S.R."/>
            <person name="Patrignani A."/>
            <person name="Gruter S."/>
            <person name="Poveda L."/>
            <person name="Shimizu-Inatsugi R."/>
            <person name="Baeten J."/>
            <person name="Francoijs K.J."/>
            <person name="Nataraja K.N."/>
            <person name="Reddy Y.A.N."/>
            <person name="Phadnis S."/>
            <person name="Ravikumar R.L."/>
            <person name="Schlapbach R."/>
            <person name="Sreeman S.M."/>
            <person name="Shimizu K.K."/>
        </authorList>
    </citation>
    <scope>NUCLEOTIDE SEQUENCE</scope>
</reference>
<feature type="region of interest" description="Disordered" evidence="1">
    <location>
        <begin position="107"/>
        <end position="133"/>
    </location>
</feature>
<evidence type="ECO:0000313" key="3">
    <source>
        <dbReference type="Proteomes" id="UP001054889"/>
    </source>
</evidence>
<feature type="region of interest" description="Disordered" evidence="1">
    <location>
        <begin position="1"/>
        <end position="48"/>
    </location>
</feature>
<keyword evidence="3" id="KW-1185">Reference proteome</keyword>
<dbReference type="SUPFAM" id="SSF46785">
    <property type="entry name" value="Winged helix' DNA-binding domain"/>
    <property type="match status" value="1"/>
</dbReference>
<sequence length="133" mass="14594">MPPRRRPLPPPPAAEPSLASELHVDPVEEPDPDTATPTIQPRPGIVTNLPPGPRAVYLAIFAAGSNGVMMPELCRETGMVSSTARRHVNVLKKAQLVKEICDARKPLQEDPGGLRLRARLRDRRRGVVPRRPP</sequence>
<reference evidence="2" key="2">
    <citation type="submission" date="2021-12" db="EMBL/GenBank/DDBJ databases">
        <title>Resequencing data analysis of finger millet.</title>
        <authorList>
            <person name="Hatakeyama M."/>
            <person name="Aluri S."/>
            <person name="Balachadran M.T."/>
            <person name="Sivarajan S.R."/>
            <person name="Poveda L."/>
            <person name="Shimizu-Inatsugi R."/>
            <person name="Schlapbach R."/>
            <person name="Sreeman S.M."/>
            <person name="Shimizu K.K."/>
        </authorList>
    </citation>
    <scope>NUCLEOTIDE SEQUENCE</scope>
</reference>
<protein>
    <submittedName>
        <fullName evidence="2">Uncharacterized protein</fullName>
    </submittedName>
</protein>
<comment type="caution">
    <text evidence="2">The sequence shown here is derived from an EMBL/GenBank/DDBJ whole genome shotgun (WGS) entry which is preliminary data.</text>
</comment>
<proteinExistence type="predicted"/>
<organism evidence="2 3">
    <name type="scientific">Eleusine coracana subsp. coracana</name>
    <dbReference type="NCBI Taxonomy" id="191504"/>
    <lineage>
        <taxon>Eukaryota</taxon>
        <taxon>Viridiplantae</taxon>
        <taxon>Streptophyta</taxon>
        <taxon>Embryophyta</taxon>
        <taxon>Tracheophyta</taxon>
        <taxon>Spermatophyta</taxon>
        <taxon>Magnoliopsida</taxon>
        <taxon>Liliopsida</taxon>
        <taxon>Poales</taxon>
        <taxon>Poaceae</taxon>
        <taxon>PACMAD clade</taxon>
        <taxon>Chloridoideae</taxon>
        <taxon>Cynodonteae</taxon>
        <taxon>Eleusininae</taxon>
        <taxon>Eleusine</taxon>
    </lineage>
</organism>